<dbReference type="AlphaFoldDB" id="A0A150INI4"/>
<proteinExistence type="predicted"/>
<dbReference type="GO" id="GO:0009697">
    <property type="term" value="P:salicylic acid biosynthetic process"/>
    <property type="evidence" value="ECO:0007669"/>
    <property type="project" value="TreeGrafter"/>
</dbReference>
<dbReference type="Proteomes" id="UP000075578">
    <property type="component" value="Unassembled WGS sequence"/>
</dbReference>
<dbReference type="SMART" id="SM00830">
    <property type="entry name" value="CM_2"/>
    <property type="match status" value="1"/>
</dbReference>
<dbReference type="InterPro" id="IPR036979">
    <property type="entry name" value="CM_dom_sf"/>
</dbReference>
<accession>A0A150INI4</accession>
<dbReference type="EMBL" id="LNGD01000219">
    <property type="protein sequence ID" value="KYC46385.1"/>
    <property type="molecule type" value="Genomic_DNA"/>
</dbReference>
<dbReference type="NCBIfam" id="TIGR01791">
    <property type="entry name" value="CM_archaeal"/>
    <property type="match status" value="1"/>
</dbReference>
<gene>
    <name evidence="3" type="ORF">AMQ74_01853</name>
</gene>
<keyword evidence="1" id="KW-0413">Isomerase</keyword>
<dbReference type="InterPro" id="IPR002701">
    <property type="entry name" value="CM_II_prokaryot"/>
</dbReference>
<dbReference type="GO" id="GO:0046417">
    <property type="term" value="P:chorismate metabolic process"/>
    <property type="evidence" value="ECO:0007669"/>
    <property type="project" value="InterPro"/>
</dbReference>
<organism evidence="3 4">
    <name type="scientific">Candidatus Methanofastidiosum methylothiophilum</name>
    <dbReference type="NCBI Taxonomy" id="1705564"/>
    <lineage>
        <taxon>Archaea</taxon>
        <taxon>Methanobacteriati</taxon>
        <taxon>Methanobacteriota</taxon>
        <taxon>Stenosarchaea group</taxon>
        <taxon>Candidatus Methanofastidiosia</taxon>
        <taxon>Candidatus Methanofastidiosales</taxon>
        <taxon>Candidatus Methanofastidiosaceae</taxon>
        <taxon>Candidatus Methanofastidiosum</taxon>
    </lineage>
</organism>
<evidence type="ECO:0000313" key="3">
    <source>
        <dbReference type="EMBL" id="KYC46385.1"/>
    </source>
</evidence>
<reference evidence="3 4" key="1">
    <citation type="journal article" date="2016" name="ISME J.">
        <title>Chasing the elusive Euryarchaeota class WSA2: genomes reveal a uniquely fastidious methyl-reducing methanogen.</title>
        <authorList>
            <person name="Nobu M.K."/>
            <person name="Narihiro T."/>
            <person name="Kuroda K."/>
            <person name="Mei R."/>
            <person name="Liu W.T."/>
        </authorList>
    </citation>
    <scope>NUCLEOTIDE SEQUENCE [LARGE SCALE GENOMIC DNA]</scope>
    <source>
        <strain evidence="3">U1lsi0528_Bin089</strain>
    </source>
</reference>
<name>A0A150INI4_9EURY</name>
<evidence type="ECO:0000256" key="1">
    <source>
        <dbReference type="ARBA" id="ARBA00023235"/>
    </source>
</evidence>
<dbReference type="InterPro" id="IPR010950">
    <property type="entry name" value="Chorismate_mutase_arc"/>
</dbReference>
<dbReference type="PROSITE" id="PS51168">
    <property type="entry name" value="CHORISMATE_MUT_2"/>
    <property type="match status" value="1"/>
</dbReference>
<comment type="caution">
    <text evidence="3">The sequence shown here is derived from an EMBL/GenBank/DDBJ whole genome shotgun (WGS) entry which is preliminary data.</text>
</comment>
<evidence type="ECO:0000259" key="2">
    <source>
        <dbReference type="PROSITE" id="PS51168"/>
    </source>
</evidence>
<dbReference type="InterPro" id="IPR051331">
    <property type="entry name" value="Chorismate_mutase-related"/>
</dbReference>
<dbReference type="Gene3D" id="1.20.59.10">
    <property type="entry name" value="Chorismate mutase"/>
    <property type="match status" value="1"/>
</dbReference>
<dbReference type="SUPFAM" id="SSF48600">
    <property type="entry name" value="Chorismate mutase II"/>
    <property type="match status" value="1"/>
</dbReference>
<dbReference type="PANTHER" id="PTHR38041:SF1">
    <property type="entry name" value="CHORISMATE MUTASE"/>
    <property type="match status" value="1"/>
</dbReference>
<dbReference type="GO" id="GO:0004106">
    <property type="term" value="F:chorismate mutase activity"/>
    <property type="evidence" value="ECO:0007669"/>
    <property type="project" value="InterPro"/>
</dbReference>
<evidence type="ECO:0000313" key="4">
    <source>
        <dbReference type="Proteomes" id="UP000075578"/>
    </source>
</evidence>
<dbReference type="Pfam" id="PF01817">
    <property type="entry name" value="CM_2"/>
    <property type="match status" value="1"/>
</dbReference>
<sequence>MERSLETLREDINKIDENIIELLSRRMEVAKEIAILKKNRGIQVEDKERESQVFLKIQREARDNLLDQDFVSELFGIIISHSKKIQNKLVEDHK</sequence>
<protein>
    <submittedName>
        <fullName evidence="3">Chorismate mutase</fullName>
    </submittedName>
</protein>
<feature type="domain" description="Chorismate mutase" evidence="2">
    <location>
        <begin position="1"/>
        <end position="90"/>
    </location>
</feature>
<dbReference type="PANTHER" id="PTHR38041">
    <property type="entry name" value="CHORISMATE MUTASE"/>
    <property type="match status" value="1"/>
</dbReference>
<dbReference type="InterPro" id="IPR036263">
    <property type="entry name" value="Chorismate_II_sf"/>
</dbReference>